<comment type="caution">
    <text evidence="1">The sequence shown here is derived from an EMBL/GenBank/DDBJ whole genome shotgun (WGS) entry which is preliminary data.</text>
</comment>
<sequence>MYDKYCSLDNVENLQMSMPQVGAHGRVKHKLSLDSSNKCGFVKYLERVDNITSDEGIPQLLNGGGSSEAFGKDFKLETTQIFVSESGLEISVLFRDWINAERRNQGLPKLDSQFELFIDSAIGCGSDDDMELQDRQRALPRPVVDYGQSIAELEK</sequence>
<organism evidence="1 2">
    <name type="scientific">Solanum commersonii</name>
    <name type="common">Commerson's wild potato</name>
    <name type="synonym">Commerson's nightshade</name>
    <dbReference type="NCBI Taxonomy" id="4109"/>
    <lineage>
        <taxon>Eukaryota</taxon>
        <taxon>Viridiplantae</taxon>
        <taxon>Streptophyta</taxon>
        <taxon>Embryophyta</taxon>
        <taxon>Tracheophyta</taxon>
        <taxon>Spermatophyta</taxon>
        <taxon>Magnoliopsida</taxon>
        <taxon>eudicotyledons</taxon>
        <taxon>Gunneridae</taxon>
        <taxon>Pentapetalae</taxon>
        <taxon>asterids</taxon>
        <taxon>lamiids</taxon>
        <taxon>Solanales</taxon>
        <taxon>Solanaceae</taxon>
        <taxon>Solanoideae</taxon>
        <taxon>Solaneae</taxon>
        <taxon>Solanum</taxon>
    </lineage>
</organism>
<dbReference type="AlphaFoldDB" id="A0A9J6AXI1"/>
<dbReference type="Proteomes" id="UP000824120">
    <property type="component" value="Chromosome 1"/>
</dbReference>
<keyword evidence="2" id="KW-1185">Reference proteome</keyword>
<dbReference type="EMBL" id="JACXVP010000001">
    <property type="protein sequence ID" value="KAG5628923.1"/>
    <property type="molecule type" value="Genomic_DNA"/>
</dbReference>
<name>A0A9J6AXI1_SOLCO</name>
<gene>
    <name evidence="1" type="ORF">H5410_000640</name>
</gene>
<evidence type="ECO:0000313" key="1">
    <source>
        <dbReference type="EMBL" id="KAG5628923.1"/>
    </source>
</evidence>
<reference evidence="1 2" key="1">
    <citation type="submission" date="2020-09" db="EMBL/GenBank/DDBJ databases">
        <title>De no assembly of potato wild relative species, Solanum commersonii.</title>
        <authorList>
            <person name="Cho K."/>
        </authorList>
    </citation>
    <scope>NUCLEOTIDE SEQUENCE [LARGE SCALE GENOMIC DNA]</scope>
    <source>
        <strain evidence="1">LZ3.2</strain>
        <tissue evidence="1">Leaf</tissue>
    </source>
</reference>
<accession>A0A9J6AXI1</accession>
<proteinExistence type="predicted"/>
<evidence type="ECO:0000313" key="2">
    <source>
        <dbReference type="Proteomes" id="UP000824120"/>
    </source>
</evidence>
<dbReference type="OrthoDB" id="1306179at2759"/>
<protein>
    <submittedName>
        <fullName evidence="1">Uncharacterized protein</fullName>
    </submittedName>
</protein>